<reference evidence="7 9" key="1">
    <citation type="submission" date="2020-06" db="EMBL/GenBank/DDBJ databases">
        <title>Anoxygenic phototrophic Chloroflexota member uses a Type I reaction center.</title>
        <authorList>
            <person name="Tsuji J.M."/>
            <person name="Shaw N.A."/>
            <person name="Nagashima S."/>
            <person name="Venkiteswaran J."/>
            <person name="Schiff S.L."/>
            <person name="Hanada S."/>
            <person name="Tank M."/>
            <person name="Neufeld J.D."/>
        </authorList>
    </citation>
    <scope>NUCLEOTIDE SEQUENCE [LARGE SCALE GENOMIC DNA]</scope>
    <source>
        <strain evidence="7">L227-S17</strain>
    </source>
</reference>
<feature type="transmembrane region" description="Helical" evidence="6">
    <location>
        <begin position="145"/>
        <end position="178"/>
    </location>
</feature>
<feature type="transmembrane region" description="Helical" evidence="6">
    <location>
        <begin position="190"/>
        <end position="206"/>
    </location>
</feature>
<evidence type="ECO:0000256" key="1">
    <source>
        <dbReference type="ARBA" id="ARBA00004651"/>
    </source>
</evidence>
<dbReference type="AlphaFoldDB" id="A0A8T7M8T9"/>
<dbReference type="PIRSF" id="PIRSF006324">
    <property type="entry name" value="LeuE"/>
    <property type="match status" value="1"/>
</dbReference>
<keyword evidence="5 6" id="KW-0472">Membrane</keyword>
<keyword evidence="4 6" id="KW-1133">Transmembrane helix</keyword>
<evidence type="ECO:0000256" key="4">
    <source>
        <dbReference type="ARBA" id="ARBA00022989"/>
    </source>
</evidence>
<dbReference type="InterPro" id="IPR001123">
    <property type="entry name" value="LeuE-type"/>
</dbReference>
<dbReference type="GO" id="GO:0005886">
    <property type="term" value="C:plasma membrane"/>
    <property type="evidence" value="ECO:0007669"/>
    <property type="project" value="UniProtKB-SubCell"/>
</dbReference>
<dbReference type="EMBL" id="CP128400">
    <property type="protein sequence ID" value="WJW68370.1"/>
    <property type="molecule type" value="Genomic_DNA"/>
</dbReference>
<proteinExistence type="predicted"/>
<evidence type="ECO:0000256" key="3">
    <source>
        <dbReference type="ARBA" id="ARBA00022692"/>
    </source>
</evidence>
<evidence type="ECO:0000256" key="5">
    <source>
        <dbReference type="ARBA" id="ARBA00023136"/>
    </source>
</evidence>
<gene>
    <name evidence="7" type="ORF">HXX08_21480</name>
    <name evidence="8" type="ORF">OZ401_003980</name>
</gene>
<dbReference type="Proteomes" id="UP001431572">
    <property type="component" value="Chromosome 2"/>
</dbReference>
<protein>
    <submittedName>
        <fullName evidence="7">LysE family translocator</fullName>
    </submittedName>
</protein>
<sequence length="209" mass="22505">MPELSTIFVFMTASLTLNLVPGPDMLYVIARSVGQSRRAGLVSALGIGGGIVVHTLLLACGLSALLISIPVAFEVIKYAGAAYLLYLGIKTLITKENLSLNGALPQEKLSRIFRQGVVTNVLNPKVALFFLAFLPQFTDPSRGNAFWQILFLGTLFNTSSTILYCGVAWVAAGASSFLNTRPGFTKAQRWFTGSVFILLGVRIALSERS</sequence>
<accession>A0A8T7M8T9</accession>
<dbReference type="Pfam" id="PF01810">
    <property type="entry name" value="LysE"/>
    <property type="match status" value="1"/>
</dbReference>
<dbReference type="EMBL" id="JACATZ010000003">
    <property type="protein sequence ID" value="NWJ48436.1"/>
    <property type="molecule type" value="Genomic_DNA"/>
</dbReference>
<keyword evidence="2" id="KW-1003">Cell membrane</keyword>
<dbReference type="PANTHER" id="PTHR30086">
    <property type="entry name" value="ARGININE EXPORTER PROTEIN ARGO"/>
    <property type="match status" value="1"/>
</dbReference>
<evidence type="ECO:0000313" key="7">
    <source>
        <dbReference type="EMBL" id="NWJ48436.1"/>
    </source>
</evidence>
<reference evidence="8" key="2">
    <citation type="journal article" date="2024" name="Nature">
        <title>Anoxygenic phototroph of the Chloroflexota uses a type I reaction centre.</title>
        <authorList>
            <person name="Tsuji J.M."/>
            <person name="Shaw N.A."/>
            <person name="Nagashima S."/>
            <person name="Venkiteswaran J.J."/>
            <person name="Schiff S.L."/>
            <person name="Watanabe T."/>
            <person name="Fukui M."/>
            <person name="Hanada S."/>
            <person name="Tank M."/>
            <person name="Neufeld J.D."/>
        </authorList>
    </citation>
    <scope>NUCLEOTIDE SEQUENCE</scope>
    <source>
        <strain evidence="8">L227-S17</strain>
    </source>
</reference>
<dbReference type="PANTHER" id="PTHR30086:SF20">
    <property type="entry name" value="ARGININE EXPORTER PROTEIN ARGO-RELATED"/>
    <property type="match status" value="1"/>
</dbReference>
<keyword evidence="10" id="KW-1185">Reference proteome</keyword>
<name>A0A8T7M8T9_9CHLR</name>
<feature type="transmembrane region" description="Helical" evidence="6">
    <location>
        <begin position="6"/>
        <end position="29"/>
    </location>
</feature>
<feature type="transmembrane region" description="Helical" evidence="6">
    <location>
        <begin position="41"/>
        <end position="69"/>
    </location>
</feature>
<dbReference type="Proteomes" id="UP000521676">
    <property type="component" value="Unassembled WGS sequence"/>
</dbReference>
<evidence type="ECO:0000313" key="10">
    <source>
        <dbReference type="Proteomes" id="UP001431572"/>
    </source>
</evidence>
<evidence type="ECO:0000313" key="9">
    <source>
        <dbReference type="Proteomes" id="UP000521676"/>
    </source>
</evidence>
<organism evidence="7 9">
    <name type="scientific">Candidatus Chlorohelix allophototropha</name>
    <dbReference type="NCBI Taxonomy" id="3003348"/>
    <lineage>
        <taxon>Bacteria</taxon>
        <taxon>Bacillati</taxon>
        <taxon>Chloroflexota</taxon>
        <taxon>Chloroflexia</taxon>
        <taxon>Candidatus Chloroheliales</taxon>
        <taxon>Candidatus Chloroheliaceae</taxon>
        <taxon>Candidatus Chlorohelix</taxon>
    </lineage>
</organism>
<evidence type="ECO:0000256" key="2">
    <source>
        <dbReference type="ARBA" id="ARBA00022475"/>
    </source>
</evidence>
<comment type="subcellular location">
    <subcellularLocation>
        <location evidence="1">Cell membrane</location>
        <topology evidence="1">Multi-pass membrane protein</topology>
    </subcellularLocation>
</comment>
<keyword evidence="3 6" id="KW-0812">Transmembrane</keyword>
<evidence type="ECO:0000313" key="8">
    <source>
        <dbReference type="EMBL" id="WJW68370.1"/>
    </source>
</evidence>
<dbReference type="GO" id="GO:0015171">
    <property type="term" value="F:amino acid transmembrane transporter activity"/>
    <property type="evidence" value="ECO:0007669"/>
    <property type="project" value="TreeGrafter"/>
</dbReference>
<evidence type="ECO:0000256" key="6">
    <source>
        <dbReference type="SAM" id="Phobius"/>
    </source>
</evidence>
<feature type="transmembrane region" description="Helical" evidence="6">
    <location>
        <begin position="75"/>
        <end position="93"/>
    </location>
</feature>
<dbReference type="RefSeq" id="WP_341470275.1">
    <property type="nucleotide sequence ID" value="NZ_CP128400.1"/>
</dbReference>